<gene>
    <name evidence="11" type="ORF">ESB13_04305</name>
</gene>
<keyword evidence="9" id="KW-0326">Glycosidase</keyword>
<evidence type="ECO:0000313" key="11">
    <source>
        <dbReference type="EMBL" id="RXK86038.1"/>
    </source>
</evidence>
<evidence type="ECO:0000256" key="5">
    <source>
        <dbReference type="ARBA" id="ARBA00023125"/>
    </source>
</evidence>
<organism evidence="11 12">
    <name type="scientific">Filimonas effusa</name>
    <dbReference type="NCBI Taxonomy" id="2508721"/>
    <lineage>
        <taxon>Bacteria</taxon>
        <taxon>Pseudomonadati</taxon>
        <taxon>Bacteroidota</taxon>
        <taxon>Chitinophagia</taxon>
        <taxon>Chitinophagales</taxon>
        <taxon>Chitinophagaceae</taxon>
        <taxon>Filimonas</taxon>
    </lineage>
</organism>
<dbReference type="GO" id="GO:0008270">
    <property type="term" value="F:zinc ion binding"/>
    <property type="evidence" value="ECO:0007669"/>
    <property type="project" value="InterPro"/>
</dbReference>
<keyword evidence="4" id="KW-0378">Hydrolase</keyword>
<protein>
    <submittedName>
        <fullName evidence="11">Fpg/Nei family DNA glycosylase</fullName>
    </submittedName>
</protein>
<evidence type="ECO:0000256" key="8">
    <source>
        <dbReference type="ARBA" id="ARBA00023268"/>
    </source>
</evidence>
<dbReference type="GO" id="GO:0003684">
    <property type="term" value="F:damaged DNA binding"/>
    <property type="evidence" value="ECO:0007669"/>
    <property type="project" value="InterPro"/>
</dbReference>
<dbReference type="Pfam" id="PF06831">
    <property type="entry name" value="H2TH"/>
    <property type="match status" value="1"/>
</dbReference>
<comment type="caution">
    <text evidence="11">The sequence shown here is derived from an EMBL/GenBank/DDBJ whole genome shotgun (WGS) entry which is preliminary data.</text>
</comment>
<evidence type="ECO:0000256" key="3">
    <source>
        <dbReference type="ARBA" id="ARBA00022763"/>
    </source>
</evidence>
<evidence type="ECO:0000256" key="6">
    <source>
        <dbReference type="ARBA" id="ARBA00023204"/>
    </source>
</evidence>
<evidence type="ECO:0000256" key="1">
    <source>
        <dbReference type="ARBA" id="ARBA00001668"/>
    </source>
</evidence>
<evidence type="ECO:0000256" key="9">
    <source>
        <dbReference type="ARBA" id="ARBA00023295"/>
    </source>
</evidence>
<name>A0A4Q1DAV3_9BACT</name>
<feature type="domain" description="Formamidopyrimidine-DNA glycosylase catalytic" evidence="10">
    <location>
        <begin position="2"/>
        <end position="112"/>
    </location>
</feature>
<dbReference type="PANTHER" id="PTHR22993:SF9">
    <property type="entry name" value="FORMAMIDOPYRIMIDINE-DNA GLYCOSYLASE"/>
    <property type="match status" value="1"/>
</dbReference>
<dbReference type="SUPFAM" id="SSF81624">
    <property type="entry name" value="N-terminal domain of MutM-like DNA repair proteins"/>
    <property type="match status" value="1"/>
</dbReference>
<proteinExistence type="inferred from homology"/>
<dbReference type="Proteomes" id="UP000290545">
    <property type="component" value="Unassembled WGS sequence"/>
</dbReference>
<keyword evidence="12" id="KW-1185">Reference proteome</keyword>
<keyword evidence="8" id="KW-0511">Multifunctional enzyme</keyword>
<dbReference type="PANTHER" id="PTHR22993">
    <property type="entry name" value="FORMAMIDOPYRIMIDINE-DNA GLYCOSYLASE"/>
    <property type="match status" value="1"/>
</dbReference>
<dbReference type="GO" id="GO:0003906">
    <property type="term" value="F:DNA-(apurinic or apyrimidinic site) endonuclease activity"/>
    <property type="evidence" value="ECO:0007669"/>
    <property type="project" value="InterPro"/>
</dbReference>
<dbReference type="SMART" id="SM01232">
    <property type="entry name" value="H2TH"/>
    <property type="match status" value="1"/>
</dbReference>
<dbReference type="InterPro" id="IPR015886">
    <property type="entry name" value="H2TH_FPG"/>
</dbReference>
<dbReference type="PROSITE" id="PS51068">
    <property type="entry name" value="FPG_CAT"/>
    <property type="match status" value="1"/>
</dbReference>
<evidence type="ECO:0000256" key="2">
    <source>
        <dbReference type="ARBA" id="ARBA00009409"/>
    </source>
</evidence>
<evidence type="ECO:0000313" key="12">
    <source>
        <dbReference type="Proteomes" id="UP000290545"/>
    </source>
</evidence>
<dbReference type="InterPro" id="IPR035937">
    <property type="entry name" value="FPG_N"/>
</dbReference>
<keyword evidence="5" id="KW-0238">DNA-binding</keyword>
<comment type="similarity">
    <text evidence="2">Belongs to the FPG family.</text>
</comment>
<accession>A0A4Q1DAV3</accession>
<dbReference type="SUPFAM" id="SSF46946">
    <property type="entry name" value="S13-like H2TH domain"/>
    <property type="match status" value="1"/>
</dbReference>
<reference evidence="11 12" key="1">
    <citation type="submission" date="2019-01" db="EMBL/GenBank/DDBJ databases">
        <title>Filimonas sp. strain TTM-71.</title>
        <authorList>
            <person name="Chen W.-M."/>
        </authorList>
    </citation>
    <scope>NUCLEOTIDE SEQUENCE [LARGE SCALE GENOMIC DNA]</scope>
    <source>
        <strain evidence="11 12">TTM-71</strain>
    </source>
</reference>
<sequence>MPELPDLQVFSSNLTRLLSGKTLQRITVKLKRSATPAAAFKKALEKQELEQVYREGKELHFSFRNGAVLGMHLMLRGQLHLFGEKTNAKHAIATLLFTDGDALVLSDYQGLATAALNPPHAEAPDALSADFTRAYLRQQLSGSRAKIKQLLLNQKVVRGIGNAYADEILWKARISPFSIAGKIPPAAVQKLARAIPKVLKTAEKQIRKSHPGIISGEVRDFLLIHNQHQTHSPGGAAIEHKSSGGRKTYYTREQELFL</sequence>
<dbReference type="OrthoDB" id="9800855at2"/>
<dbReference type="GO" id="GO:0016829">
    <property type="term" value="F:lyase activity"/>
    <property type="evidence" value="ECO:0007669"/>
    <property type="project" value="UniProtKB-KW"/>
</dbReference>
<evidence type="ECO:0000256" key="4">
    <source>
        <dbReference type="ARBA" id="ARBA00022801"/>
    </source>
</evidence>
<keyword evidence="7" id="KW-0456">Lyase</keyword>
<dbReference type="EMBL" id="SDHZ01000001">
    <property type="protein sequence ID" value="RXK86038.1"/>
    <property type="molecule type" value="Genomic_DNA"/>
</dbReference>
<dbReference type="Gene3D" id="1.10.8.50">
    <property type="match status" value="1"/>
</dbReference>
<dbReference type="InterPro" id="IPR010979">
    <property type="entry name" value="Ribosomal_uS13-like_H2TH"/>
</dbReference>
<dbReference type="Gene3D" id="3.20.190.10">
    <property type="entry name" value="MutM-like, N-terminal"/>
    <property type="match status" value="1"/>
</dbReference>
<evidence type="ECO:0000259" key="10">
    <source>
        <dbReference type="PROSITE" id="PS51068"/>
    </source>
</evidence>
<evidence type="ECO:0000256" key="7">
    <source>
        <dbReference type="ARBA" id="ARBA00023239"/>
    </source>
</evidence>
<keyword evidence="3" id="KW-0227">DNA damage</keyword>
<comment type="catalytic activity">
    <reaction evidence="1">
        <text>Hydrolysis of DNA containing ring-opened 7-methylguanine residues, releasing 2,6-diamino-4-hydroxy-5-(N-methyl)formamidopyrimidine.</text>
        <dbReference type="EC" id="3.2.2.23"/>
    </reaction>
</comment>
<dbReference type="GO" id="GO:0034039">
    <property type="term" value="F:8-oxo-7,8-dihydroguanine DNA N-glycosylase activity"/>
    <property type="evidence" value="ECO:0007669"/>
    <property type="project" value="TreeGrafter"/>
</dbReference>
<dbReference type="AlphaFoldDB" id="A0A4Q1DAV3"/>
<keyword evidence="6" id="KW-0234">DNA repair</keyword>
<dbReference type="Pfam" id="PF01149">
    <property type="entry name" value="Fapy_DNA_glyco"/>
    <property type="match status" value="1"/>
</dbReference>
<dbReference type="RefSeq" id="WP_129001789.1">
    <property type="nucleotide sequence ID" value="NZ_SDHZ01000001.1"/>
</dbReference>
<dbReference type="InterPro" id="IPR012319">
    <property type="entry name" value="FPG_cat"/>
</dbReference>
<dbReference type="SMART" id="SM00898">
    <property type="entry name" value="Fapy_DNA_glyco"/>
    <property type="match status" value="1"/>
</dbReference>
<dbReference type="GO" id="GO:0006284">
    <property type="term" value="P:base-excision repair"/>
    <property type="evidence" value="ECO:0007669"/>
    <property type="project" value="InterPro"/>
</dbReference>